<dbReference type="Proteomes" id="UP001461498">
    <property type="component" value="Unassembled WGS sequence"/>
</dbReference>
<keyword evidence="2" id="KW-1185">Reference proteome</keyword>
<evidence type="ECO:0000313" key="2">
    <source>
        <dbReference type="Proteomes" id="UP001461498"/>
    </source>
</evidence>
<reference evidence="1 2" key="1">
    <citation type="submission" date="2022-12" db="EMBL/GenBank/DDBJ databases">
        <title>Chromosome-level genome assembly of true bugs.</title>
        <authorList>
            <person name="Ma L."/>
            <person name="Li H."/>
        </authorList>
    </citation>
    <scope>NUCLEOTIDE SEQUENCE [LARGE SCALE GENOMIC DNA]</scope>
    <source>
        <strain evidence="1">Lab_2022b</strain>
    </source>
</reference>
<proteinExistence type="predicted"/>
<protein>
    <submittedName>
        <fullName evidence="1">Uncharacterized protein</fullName>
    </submittedName>
</protein>
<dbReference type="EMBL" id="JAPXFL010000004">
    <property type="protein sequence ID" value="KAK9507697.1"/>
    <property type="molecule type" value="Genomic_DNA"/>
</dbReference>
<comment type="caution">
    <text evidence="1">The sequence shown here is derived from an EMBL/GenBank/DDBJ whole genome shotgun (WGS) entry which is preliminary data.</text>
</comment>
<accession>A0AAW1DB23</accession>
<evidence type="ECO:0000313" key="1">
    <source>
        <dbReference type="EMBL" id="KAK9507697.1"/>
    </source>
</evidence>
<organism evidence="1 2">
    <name type="scientific">Rhynocoris fuscipes</name>
    <dbReference type="NCBI Taxonomy" id="488301"/>
    <lineage>
        <taxon>Eukaryota</taxon>
        <taxon>Metazoa</taxon>
        <taxon>Ecdysozoa</taxon>
        <taxon>Arthropoda</taxon>
        <taxon>Hexapoda</taxon>
        <taxon>Insecta</taxon>
        <taxon>Pterygota</taxon>
        <taxon>Neoptera</taxon>
        <taxon>Paraneoptera</taxon>
        <taxon>Hemiptera</taxon>
        <taxon>Heteroptera</taxon>
        <taxon>Panheteroptera</taxon>
        <taxon>Cimicomorpha</taxon>
        <taxon>Reduviidae</taxon>
        <taxon>Harpactorinae</taxon>
        <taxon>Harpactorini</taxon>
        <taxon>Rhynocoris</taxon>
    </lineage>
</organism>
<gene>
    <name evidence="1" type="ORF">O3M35_007496</name>
</gene>
<sequence length="69" mass="7752">MSLSRGIHLFKKIDATIRKPTLGIIQQSRNSGGLYSYRVGGYPTHNISKNWIRCIESNDVVVDFLALMA</sequence>
<dbReference type="AlphaFoldDB" id="A0AAW1DB23"/>
<name>A0AAW1DB23_9HEMI</name>